<dbReference type="EMBL" id="CAUYUE010000009">
    <property type="protein sequence ID" value="CAK0783854.1"/>
    <property type="molecule type" value="Genomic_DNA"/>
</dbReference>
<accession>A0AAV1I912</accession>
<keyword evidence="3" id="KW-1185">Reference proteome</keyword>
<sequence>MLSGWRRPLQRIVCGHRSGNIRSLSIIALSIFCSFGVLVGGQQTQACDAAQFQGAVSSIGVSYPASSCPTCVFPSWQAVTIDTTKILQLDLTRKWVYMLGDSTTSQLHEELLSYLDEPQTLAYPGDENEASSATAHVWEPQPNRCNYVPPPYDATPCYLNQRTCNSRYTSSRLGSDVNITYDWKHFMYEDYDRQLFNSFAAGRTPDLIITSPGAHDCFHYPAEYAHHGLELRRYYQHLHLVRTPYSP</sequence>
<reference evidence="2 3" key="1">
    <citation type="submission" date="2023-10" db="EMBL/GenBank/DDBJ databases">
        <authorList>
            <person name="Maclean D."/>
            <person name="Macfadyen A."/>
        </authorList>
    </citation>
    <scope>NUCLEOTIDE SEQUENCE [LARGE SCALE GENOMIC DNA]</scope>
</reference>
<dbReference type="AlphaFoldDB" id="A0AAV1I912"/>
<evidence type="ECO:0000313" key="2">
    <source>
        <dbReference type="EMBL" id="CAK0783854.1"/>
    </source>
</evidence>
<proteinExistence type="predicted"/>
<name>A0AAV1I912_9CHLO</name>
<comment type="caution">
    <text evidence="2">The sequence shown here is derived from an EMBL/GenBank/DDBJ whole genome shotgun (WGS) entry which is preliminary data.</text>
</comment>
<keyword evidence="1" id="KW-0812">Transmembrane</keyword>
<gene>
    <name evidence="2" type="ORF">CVIRNUC_007054</name>
</gene>
<organism evidence="2 3">
    <name type="scientific">Coccomyxa viridis</name>
    <dbReference type="NCBI Taxonomy" id="1274662"/>
    <lineage>
        <taxon>Eukaryota</taxon>
        <taxon>Viridiplantae</taxon>
        <taxon>Chlorophyta</taxon>
        <taxon>core chlorophytes</taxon>
        <taxon>Trebouxiophyceae</taxon>
        <taxon>Trebouxiophyceae incertae sedis</taxon>
        <taxon>Coccomyxaceae</taxon>
        <taxon>Coccomyxa</taxon>
    </lineage>
</organism>
<evidence type="ECO:0000256" key="1">
    <source>
        <dbReference type="SAM" id="Phobius"/>
    </source>
</evidence>
<keyword evidence="1" id="KW-1133">Transmembrane helix</keyword>
<dbReference type="Proteomes" id="UP001314263">
    <property type="component" value="Unassembled WGS sequence"/>
</dbReference>
<feature type="transmembrane region" description="Helical" evidence="1">
    <location>
        <begin position="21"/>
        <end position="41"/>
    </location>
</feature>
<keyword evidence="1" id="KW-0472">Membrane</keyword>
<protein>
    <submittedName>
        <fullName evidence="2">Uncharacterized protein</fullName>
    </submittedName>
</protein>
<evidence type="ECO:0000313" key="3">
    <source>
        <dbReference type="Proteomes" id="UP001314263"/>
    </source>
</evidence>